<dbReference type="EMBL" id="PTIW01000021">
    <property type="protein sequence ID" value="PPK60462.1"/>
    <property type="molecule type" value="Genomic_DNA"/>
</dbReference>
<feature type="signal peptide" evidence="1">
    <location>
        <begin position="1"/>
        <end position="17"/>
    </location>
</feature>
<dbReference type="Gene3D" id="1.20.1600.10">
    <property type="entry name" value="Outer membrane efflux proteins (OEP)"/>
    <property type="match status" value="2"/>
</dbReference>
<reference evidence="2 3" key="1">
    <citation type="submission" date="2018-02" db="EMBL/GenBank/DDBJ databases">
        <title>Subsurface microbial communities from deep shales in Ohio and West Virginia, USA.</title>
        <authorList>
            <person name="Wrighton K."/>
        </authorList>
    </citation>
    <scope>NUCLEOTIDE SEQUENCE [LARGE SCALE GENOMIC DNA]</scope>
    <source>
        <strain evidence="2 3">MARC-MIP3H16</strain>
    </source>
</reference>
<name>A0AB36ZTK6_9BACT</name>
<gene>
    <name evidence="2" type="ORF">B0F89_12121</name>
</gene>
<evidence type="ECO:0000313" key="3">
    <source>
        <dbReference type="Proteomes" id="UP000239861"/>
    </source>
</evidence>
<dbReference type="InterPro" id="IPR010131">
    <property type="entry name" value="MdtP/NodT-like"/>
</dbReference>
<evidence type="ECO:0000313" key="2">
    <source>
        <dbReference type="EMBL" id="PPK60462.1"/>
    </source>
</evidence>
<dbReference type="PANTHER" id="PTHR30203">
    <property type="entry name" value="OUTER MEMBRANE CATION EFFLUX PROTEIN"/>
    <property type="match status" value="1"/>
</dbReference>
<keyword evidence="1" id="KW-0732">Signal</keyword>
<feature type="chain" id="PRO_5044212835" evidence="1">
    <location>
        <begin position="18"/>
        <end position="398"/>
    </location>
</feature>
<proteinExistence type="predicted"/>
<organism evidence="2 3">
    <name type="scientific">Malaciobacter marinus</name>
    <dbReference type="NCBI Taxonomy" id="505249"/>
    <lineage>
        <taxon>Bacteria</taxon>
        <taxon>Pseudomonadati</taxon>
        <taxon>Campylobacterota</taxon>
        <taxon>Epsilonproteobacteria</taxon>
        <taxon>Campylobacterales</taxon>
        <taxon>Arcobacteraceae</taxon>
        <taxon>Malaciobacter</taxon>
    </lineage>
</organism>
<protein>
    <submittedName>
        <fullName evidence="2">Outer membrane protein TolC</fullName>
    </submittedName>
</protein>
<comment type="caution">
    <text evidence="2">The sequence shown here is derived from an EMBL/GenBank/DDBJ whole genome shotgun (WGS) entry which is preliminary data.</text>
</comment>
<dbReference type="RefSeq" id="WP_104412476.1">
    <property type="nucleotide sequence ID" value="NZ_PTIW01000021.1"/>
</dbReference>
<dbReference type="AlphaFoldDB" id="A0AB36ZTK6"/>
<dbReference type="GO" id="GO:0015562">
    <property type="term" value="F:efflux transmembrane transporter activity"/>
    <property type="evidence" value="ECO:0007669"/>
    <property type="project" value="InterPro"/>
</dbReference>
<accession>A0AB36ZTK6</accession>
<dbReference type="Proteomes" id="UP000239861">
    <property type="component" value="Unassembled WGS sequence"/>
</dbReference>
<sequence>MKKILLLSSFLSLYLHAQNLDVLSKEKKQLRSLDKKIIKQDHEKSKNQWISPINISSNINRSHSFSDENDKLNKTVSLGFTQSIYESGGIEFTIKYANEKLKSDFLNWQNENNQILQTVYETLLQIKKNNIQLEQSDYELKNKEIELILKKIQYENGKSDIIELNNAIMAKNNQYKENINLKNSLKKQKLILEKYTKLKYQQIELIDFSNINKSDYIKKNIQLLYEDSLANLANTSYKKQKASYLPKITLSTNLSYSENEDLISNNRDDNNSGSIGLSLSMPLYDINKKATLEKLRLEALKQKINLIDLKNQIQKEFDETLTKIQTYKNYNKIINENIELYDDLIQINQVSSQAGMSSKYDLEILKNTKKINEYDLAINSIDMQLEYAKLYFQIKANN</sequence>
<evidence type="ECO:0000256" key="1">
    <source>
        <dbReference type="SAM" id="SignalP"/>
    </source>
</evidence>
<dbReference type="PANTHER" id="PTHR30203:SF30">
    <property type="entry name" value="OUTER MEMBRANE PROTEIN-RELATED"/>
    <property type="match status" value="1"/>
</dbReference>
<dbReference type="SUPFAM" id="SSF56954">
    <property type="entry name" value="Outer membrane efflux proteins (OEP)"/>
    <property type="match status" value="1"/>
</dbReference>